<dbReference type="PANTHER" id="PTHR43236">
    <property type="entry name" value="ANTITOXIN HIGA1"/>
    <property type="match status" value="1"/>
</dbReference>
<name>A0ABQ0J0S5_GLUTH</name>
<evidence type="ECO:0000313" key="3">
    <source>
        <dbReference type="Proteomes" id="UP000018209"/>
    </source>
</evidence>
<dbReference type="InterPro" id="IPR010359">
    <property type="entry name" value="IrrE_HExxH"/>
</dbReference>
<dbReference type="Gene3D" id="1.10.10.2910">
    <property type="match status" value="1"/>
</dbReference>
<keyword evidence="3" id="KW-1185">Reference proteome</keyword>
<dbReference type="PANTHER" id="PTHR43236:SF1">
    <property type="entry name" value="BLL7220 PROTEIN"/>
    <property type="match status" value="1"/>
</dbReference>
<sequence>MAHEFGHFLLHHDLQSHTDVGFRVNYRDRKSSEATDIEEIEANFFAASILMPRPFLDRMNAFEALTDDDQVNRLAEIFDVSVHAMSLRLANEYSYQRSF</sequence>
<dbReference type="InterPro" id="IPR052345">
    <property type="entry name" value="Rad_response_metalloprotease"/>
</dbReference>
<dbReference type="Pfam" id="PF06114">
    <property type="entry name" value="Peptidase_M78"/>
    <property type="match status" value="1"/>
</dbReference>
<accession>A0ABQ0J0S5</accession>
<evidence type="ECO:0000259" key="1">
    <source>
        <dbReference type="Pfam" id="PF06114"/>
    </source>
</evidence>
<dbReference type="Proteomes" id="UP000018209">
    <property type="component" value="Unassembled WGS sequence"/>
</dbReference>
<protein>
    <recommendedName>
        <fullName evidence="1">IrrE N-terminal-like domain-containing protein</fullName>
    </recommendedName>
</protein>
<reference evidence="2 3" key="1">
    <citation type="submission" date="2013-08" db="EMBL/GenBank/DDBJ databases">
        <title>Gluconobacter thailandicus NBRC 3257 whole genome sequence.</title>
        <authorList>
            <person name="Matsutani M."/>
            <person name="Yakushi T."/>
            <person name="Matsushita K."/>
        </authorList>
    </citation>
    <scope>NUCLEOTIDE SEQUENCE [LARGE SCALE GENOMIC DNA]</scope>
    <source>
        <strain evidence="2 3">NBRC 3257</strain>
    </source>
</reference>
<proteinExistence type="predicted"/>
<organism evidence="2 3">
    <name type="scientific">Gluconobacter thailandicus NBRC 3257</name>
    <dbReference type="NCBI Taxonomy" id="1381097"/>
    <lineage>
        <taxon>Bacteria</taxon>
        <taxon>Pseudomonadati</taxon>
        <taxon>Pseudomonadota</taxon>
        <taxon>Alphaproteobacteria</taxon>
        <taxon>Acetobacterales</taxon>
        <taxon>Acetobacteraceae</taxon>
        <taxon>Gluconobacter</taxon>
    </lineage>
</organism>
<dbReference type="EMBL" id="BASM01000042">
    <property type="protein sequence ID" value="GAD28066.1"/>
    <property type="molecule type" value="Genomic_DNA"/>
</dbReference>
<feature type="domain" description="IrrE N-terminal-like" evidence="1">
    <location>
        <begin position="1"/>
        <end position="89"/>
    </location>
</feature>
<evidence type="ECO:0000313" key="2">
    <source>
        <dbReference type="EMBL" id="GAD28066.1"/>
    </source>
</evidence>
<gene>
    <name evidence="2" type="ORF">NBRC3257_3065</name>
</gene>
<comment type="caution">
    <text evidence="2">The sequence shown here is derived from an EMBL/GenBank/DDBJ whole genome shotgun (WGS) entry which is preliminary data.</text>
</comment>